<evidence type="ECO:0000313" key="3">
    <source>
        <dbReference type="Proteomes" id="UP000249218"/>
    </source>
</evidence>
<feature type="region of interest" description="Disordered" evidence="1">
    <location>
        <begin position="499"/>
        <end position="557"/>
    </location>
</feature>
<feature type="compositionally biased region" description="Basic and acidic residues" evidence="1">
    <location>
        <begin position="273"/>
        <end position="289"/>
    </location>
</feature>
<evidence type="ECO:0000313" key="2">
    <source>
        <dbReference type="EMBL" id="PZC71105.1"/>
    </source>
</evidence>
<feature type="compositionally biased region" description="Low complexity" evidence="1">
    <location>
        <begin position="327"/>
        <end position="339"/>
    </location>
</feature>
<dbReference type="Proteomes" id="UP000249218">
    <property type="component" value="Unassembled WGS sequence"/>
</dbReference>
<dbReference type="AlphaFoldDB" id="A0A2W1B9T5"/>
<feature type="compositionally biased region" description="Basic and acidic residues" evidence="1">
    <location>
        <begin position="313"/>
        <end position="326"/>
    </location>
</feature>
<keyword evidence="3" id="KW-1185">Reference proteome</keyword>
<dbReference type="EMBL" id="KZ150378">
    <property type="protein sequence ID" value="PZC71105.1"/>
    <property type="molecule type" value="Genomic_DNA"/>
</dbReference>
<organism evidence="2 3">
    <name type="scientific">Helicoverpa armigera</name>
    <name type="common">Cotton bollworm</name>
    <name type="synonym">Heliothis armigera</name>
    <dbReference type="NCBI Taxonomy" id="29058"/>
    <lineage>
        <taxon>Eukaryota</taxon>
        <taxon>Metazoa</taxon>
        <taxon>Ecdysozoa</taxon>
        <taxon>Arthropoda</taxon>
        <taxon>Hexapoda</taxon>
        <taxon>Insecta</taxon>
        <taxon>Pterygota</taxon>
        <taxon>Neoptera</taxon>
        <taxon>Endopterygota</taxon>
        <taxon>Lepidoptera</taxon>
        <taxon>Glossata</taxon>
        <taxon>Ditrysia</taxon>
        <taxon>Noctuoidea</taxon>
        <taxon>Noctuidae</taxon>
        <taxon>Heliothinae</taxon>
        <taxon>Helicoverpa</taxon>
    </lineage>
</organism>
<sequence>MCWHLFPTNHLLDTHKCMGEDYRPGGKCPKCRRNYAILKNLKKHELVCTAKKKGEVSVSPELLGRLKPAQVRISRCDPLLSNVKQEHYDVSNVTADFGLDKNCIYPYISSVSSLRIKSEPGLDKMVAIKDEIKDEFYSEENYIHWDSEDSSDDDITCTSVLDPSLKQKRVDTLANLTLKTLFSKKCLGKVPKKRRRVKQEKNAFDSLLNDTEDDVTRDINNIINNLGDDDDFGDEKNDSGNLSAVLSDKVDDENKSMDVSDDKLNTDDQNGSGDDKVDGDDKIGTKDDETGPSDQIIDASDEKNSPSVDNDLVDDKIGFSDDKIGPSDDQIGSSDDQIGPSDDHIGSSDVKMAASDDVSKVVDENDDSAVTNDVDDVDKESVVGKDIENTNTSDDKAADVDSSDVSKVIDKNDQINAQSNLSEINASDVTQVSIEKDISSVANNENSVCNENGSNNLSSLNNNDDLTRLEDNTINNGTINNTNNDIDSEVLSKNVVDTKNNEDLPEVSKDENQNEGNDVSDDVSLKNDVDDSKNDFESQDSNSIGTLNESLLNDNTQSDVISENEKESVDKMNIDTSDNATSLPEISSEHKSQINEFSMENFSQNSKIDDINDVTDTDYKNAVSVIVNNDKNKLVEELDDSNLMAALDAEIGETNDNSNQQINDNYNDKIALEDLIAAKSAEIDVIPDEFNFDA</sequence>
<evidence type="ECO:0000256" key="1">
    <source>
        <dbReference type="SAM" id="MobiDB-lite"/>
    </source>
</evidence>
<feature type="compositionally biased region" description="Basic and acidic residues" evidence="1">
    <location>
        <begin position="523"/>
        <end position="536"/>
    </location>
</feature>
<gene>
    <name evidence="2" type="primary">HaOG214129</name>
    <name evidence="2" type="ORF">B5X24_HaOG214129</name>
</gene>
<accession>A0A2W1B9T5</accession>
<feature type="compositionally biased region" description="Polar residues" evidence="1">
    <location>
        <begin position="539"/>
        <end position="557"/>
    </location>
</feature>
<name>A0A2W1B9T5_HELAM</name>
<proteinExistence type="predicted"/>
<feature type="compositionally biased region" description="Basic and acidic residues" evidence="1">
    <location>
        <begin position="248"/>
        <end position="266"/>
    </location>
</feature>
<feature type="region of interest" description="Disordered" evidence="1">
    <location>
        <begin position="225"/>
        <end position="353"/>
    </location>
</feature>
<dbReference type="OrthoDB" id="7765040at2759"/>
<reference evidence="2 3" key="1">
    <citation type="journal article" date="2017" name="BMC Biol.">
        <title>Genomic innovations, transcriptional plasticity and gene loss underlying the evolution and divergence of two highly polyphagous and invasive Helicoverpa pest species.</title>
        <authorList>
            <person name="Pearce S.L."/>
            <person name="Clarke D.F."/>
            <person name="East P.D."/>
            <person name="Elfekih S."/>
            <person name="Gordon K.H."/>
            <person name="Jermiin L.S."/>
            <person name="McGaughran A."/>
            <person name="Oakeshott J.G."/>
            <person name="Papanikolaou A."/>
            <person name="Perera O.P."/>
            <person name="Rane R.V."/>
            <person name="Richards S."/>
            <person name="Tay W.T."/>
            <person name="Walsh T.K."/>
            <person name="Anderson A."/>
            <person name="Anderson C.J."/>
            <person name="Asgari S."/>
            <person name="Board P.G."/>
            <person name="Bretschneider A."/>
            <person name="Campbell P.M."/>
            <person name="Chertemps T."/>
            <person name="Christeller J.T."/>
            <person name="Coppin C.W."/>
            <person name="Downes S.J."/>
            <person name="Duan G."/>
            <person name="Farnsworth C.A."/>
            <person name="Good R.T."/>
            <person name="Han L.B."/>
            <person name="Han Y.C."/>
            <person name="Hatje K."/>
            <person name="Horne I."/>
            <person name="Huang Y.P."/>
            <person name="Hughes D.S."/>
            <person name="Jacquin-Joly E."/>
            <person name="James W."/>
            <person name="Jhangiani S."/>
            <person name="Kollmar M."/>
            <person name="Kuwar S.S."/>
            <person name="Li S."/>
            <person name="Liu N.Y."/>
            <person name="Maibeche M.T."/>
            <person name="Miller J.R."/>
            <person name="Montagne N."/>
            <person name="Perry T."/>
            <person name="Qu J."/>
            <person name="Song S.V."/>
            <person name="Sutton G.G."/>
            <person name="Vogel H."/>
            <person name="Walenz B.P."/>
            <person name="Xu W."/>
            <person name="Zhang H.J."/>
            <person name="Zou Z."/>
            <person name="Batterham P."/>
            <person name="Edwards O.R."/>
            <person name="Feyereisen R."/>
            <person name="Gibbs R.A."/>
            <person name="Heckel D.G."/>
            <person name="McGrath A."/>
            <person name="Robin C."/>
            <person name="Scherer S.E."/>
            <person name="Worley K.C."/>
            <person name="Wu Y.D."/>
        </authorList>
    </citation>
    <scope>NUCLEOTIDE SEQUENCE [LARGE SCALE GENOMIC DNA]</scope>
    <source>
        <strain evidence="2">Harm_GR_Male_#8</strain>
        <tissue evidence="2">Whole organism</tissue>
    </source>
</reference>
<protein>
    <submittedName>
        <fullName evidence="2">Uncharacterized protein</fullName>
    </submittedName>
</protein>
<feature type="compositionally biased region" description="Basic and acidic residues" evidence="1">
    <location>
        <begin position="499"/>
        <end position="512"/>
    </location>
</feature>